<reference evidence="3" key="1">
    <citation type="submission" date="2021-02" db="EMBL/GenBank/DDBJ databases">
        <authorList>
            <person name="Steward A R."/>
        </authorList>
    </citation>
    <scope>NUCLEOTIDE SEQUENCE</scope>
</reference>
<feature type="compositionally biased region" description="Basic and acidic residues" evidence="1">
    <location>
        <begin position="381"/>
        <end position="391"/>
    </location>
</feature>
<feature type="domain" description="U1-type" evidence="2">
    <location>
        <begin position="202"/>
        <end position="236"/>
    </location>
</feature>
<gene>
    <name evidence="3" type="ORF">PMACD_LOCUS9857</name>
</gene>
<dbReference type="Pfam" id="PF12874">
    <property type="entry name" value="zf-met"/>
    <property type="match status" value="2"/>
</dbReference>
<evidence type="ECO:0000256" key="1">
    <source>
        <dbReference type="SAM" id="MobiDB-lite"/>
    </source>
</evidence>
<feature type="domain" description="U1-type" evidence="2">
    <location>
        <begin position="152"/>
        <end position="186"/>
    </location>
</feature>
<dbReference type="Gene3D" id="3.30.160.60">
    <property type="entry name" value="Classic Zinc Finger"/>
    <property type="match status" value="3"/>
</dbReference>
<feature type="region of interest" description="Disordered" evidence="1">
    <location>
        <begin position="359"/>
        <end position="397"/>
    </location>
</feature>
<feature type="compositionally biased region" description="Gly residues" evidence="1">
    <location>
        <begin position="69"/>
        <end position="79"/>
    </location>
</feature>
<dbReference type="PANTHER" id="PTHR46786:SF1">
    <property type="entry name" value="ZINC FINGER MATRIN-TYPE PROTEIN 3"/>
    <property type="match status" value="1"/>
</dbReference>
<evidence type="ECO:0000313" key="4">
    <source>
        <dbReference type="Proteomes" id="UP000663880"/>
    </source>
</evidence>
<keyword evidence="4" id="KW-1185">Reference proteome</keyword>
<evidence type="ECO:0000259" key="2">
    <source>
        <dbReference type="SMART" id="SM00451"/>
    </source>
</evidence>
<feature type="compositionally biased region" description="Basic and acidic residues" evidence="1">
    <location>
        <begin position="359"/>
        <end position="371"/>
    </location>
</feature>
<feature type="region of interest" description="Disordered" evidence="1">
    <location>
        <begin position="64"/>
        <end position="108"/>
    </location>
</feature>
<proteinExistence type="predicted"/>
<dbReference type="InterPro" id="IPR052644">
    <property type="entry name" value="ZMAT3"/>
</dbReference>
<organism evidence="3 4">
    <name type="scientific">Pieris macdunnoughi</name>
    <dbReference type="NCBI Taxonomy" id="345717"/>
    <lineage>
        <taxon>Eukaryota</taxon>
        <taxon>Metazoa</taxon>
        <taxon>Ecdysozoa</taxon>
        <taxon>Arthropoda</taxon>
        <taxon>Hexapoda</taxon>
        <taxon>Insecta</taxon>
        <taxon>Pterygota</taxon>
        <taxon>Neoptera</taxon>
        <taxon>Endopterygota</taxon>
        <taxon>Lepidoptera</taxon>
        <taxon>Glossata</taxon>
        <taxon>Ditrysia</taxon>
        <taxon>Papilionoidea</taxon>
        <taxon>Pieridae</taxon>
        <taxon>Pierinae</taxon>
        <taxon>Pieris</taxon>
    </lineage>
</organism>
<comment type="caution">
    <text evidence="3">The sequence shown here is derived from an EMBL/GenBank/DDBJ whole genome shotgun (WGS) entry which is preliminary data.</text>
</comment>
<accession>A0A821U380</accession>
<dbReference type="SUPFAM" id="SSF57667">
    <property type="entry name" value="beta-beta-alpha zinc fingers"/>
    <property type="match status" value="3"/>
</dbReference>
<dbReference type="GO" id="GO:0003676">
    <property type="term" value="F:nucleic acid binding"/>
    <property type="evidence" value="ECO:0007669"/>
    <property type="project" value="InterPro"/>
</dbReference>
<dbReference type="InterPro" id="IPR013087">
    <property type="entry name" value="Znf_C2H2_type"/>
</dbReference>
<protein>
    <recommendedName>
        <fullName evidence="2">U1-type domain-containing protein</fullName>
    </recommendedName>
</protein>
<evidence type="ECO:0000313" key="3">
    <source>
        <dbReference type="EMBL" id="CAF4883927.1"/>
    </source>
</evidence>
<sequence length="397" mass="44722">MDDYDTEEFYEYPQEMGRNHPEFQMPPMNDNFNRLDPPEPPLGYIECRSVQVLQIVTKAHTAHIPGDTGQWGGGRGGFGPNDNFGPPLGFGPPPPPGPPPPSGPWPCGPAMWTRGPPYPSRSQKNDAVKYLIKCGVPREHLKNLPRDLLQLITPDYCGLCAVACDTFALARVHYNSKNHLRNQKKWQLNRGHGGQGMGPLKSRDLYCELCDVEITSKVHSQSHYSGKSHRAIVEGRRNPKNPILVQPGMEDRIKQLVRREKRFLVTEQVDTAEAALSDFIDIKDRIPAELHCDICKTFVTCTEQMTLHLNGKKHLNKEKQHILKMMKGEASDNDAAAKSTANNDDDLLRTLDHVLEKLPPIEDEDLRKDEAVEGEDGAAEDWEKSGEKWDEPETLWS</sequence>
<dbReference type="InterPro" id="IPR003604">
    <property type="entry name" value="Matrin/U1-like-C_Znf_C2H2"/>
</dbReference>
<name>A0A821U380_9NEOP</name>
<dbReference type="GO" id="GO:0008270">
    <property type="term" value="F:zinc ion binding"/>
    <property type="evidence" value="ECO:0007669"/>
    <property type="project" value="InterPro"/>
</dbReference>
<dbReference type="Proteomes" id="UP000663880">
    <property type="component" value="Unassembled WGS sequence"/>
</dbReference>
<dbReference type="EMBL" id="CAJOBZ010000028">
    <property type="protein sequence ID" value="CAF4883927.1"/>
    <property type="molecule type" value="Genomic_DNA"/>
</dbReference>
<dbReference type="OrthoDB" id="434647at2759"/>
<dbReference type="PANTHER" id="PTHR46786">
    <property type="entry name" value="ZINC FINGER MATRIN-TYPE PROTEIN 3"/>
    <property type="match status" value="1"/>
</dbReference>
<feature type="domain" description="U1-type" evidence="2">
    <location>
        <begin position="287"/>
        <end position="321"/>
    </location>
</feature>
<dbReference type="AlphaFoldDB" id="A0A821U380"/>
<dbReference type="InterPro" id="IPR036236">
    <property type="entry name" value="Znf_C2H2_sf"/>
</dbReference>
<dbReference type="SMART" id="SM00451">
    <property type="entry name" value="ZnF_U1"/>
    <property type="match status" value="3"/>
</dbReference>
<feature type="compositionally biased region" description="Pro residues" evidence="1">
    <location>
        <begin position="89"/>
        <end position="107"/>
    </location>
</feature>